<dbReference type="PANTHER" id="PTHR30273">
    <property type="entry name" value="PERIPLASMIC SIGNAL SENSOR AND SIGMA FACTOR ACTIVATOR FECR-RELATED"/>
    <property type="match status" value="1"/>
</dbReference>
<keyword evidence="1" id="KW-0472">Membrane</keyword>
<accession>H1XZ25</accession>
<keyword evidence="5" id="KW-1185">Reference proteome</keyword>
<sequence length="397" mass="43976">MSANEDHFKKLLDKYALRQASPEEVEELFALIKDSGHDEDLQRLLVAVLENTNPVNGEEQLWNSQFDQLLATAKSREAAEENQVRPFAWRRLAIAVCVLLLISVSGYLLLKRGSLGKQEMAQVEKQDFLPGGNKAILTLSNGKQIVLTNAKNGRLANQAGMSVNKTGDGKVVYQPADNASDVPEKIEYNTYSTPKGGQFQVVLPDGSHVWLNDASSIRFPVNFAGNERLVSITGEVYFEVAHNKAKPFKVTVNGQTVEVLGTHFNINSYSDEPALKTTLLEGSVRVAKGANIAVLKPGEQSLTTEGNTNISIEKDVDTDEEIAWKNGFFQIKGADLQTIMRQAARWYDVDIEYQGEIPQRSFTGKINRSVNASKFLEALGFFDVHFQIQGKKIIVKS</sequence>
<proteinExistence type="predicted"/>
<dbReference type="Pfam" id="PF04773">
    <property type="entry name" value="FecR"/>
    <property type="match status" value="1"/>
</dbReference>
<reference evidence="4" key="1">
    <citation type="submission" date="2011-09" db="EMBL/GenBank/DDBJ databases">
        <title>The permanent draft genome of Mucilaginibacter paludis DSM 18603.</title>
        <authorList>
            <consortium name="US DOE Joint Genome Institute (JGI-PGF)"/>
            <person name="Lucas S."/>
            <person name="Han J."/>
            <person name="Lapidus A."/>
            <person name="Bruce D."/>
            <person name="Goodwin L."/>
            <person name="Pitluck S."/>
            <person name="Peters L."/>
            <person name="Kyrpides N."/>
            <person name="Mavromatis K."/>
            <person name="Ivanova N."/>
            <person name="Mikhailova N."/>
            <person name="Held B."/>
            <person name="Detter J.C."/>
            <person name="Tapia R."/>
            <person name="Han C."/>
            <person name="Land M."/>
            <person name="Hauser L."/>
            <person name="Markowitz V."/>
            <person name="Cheng J.-F."/>
            <person name="Hugenholtz P."/>
            <person name="Woyke T."/>
            <person name="Wu D."/>
            <person name="Tindall B."/>
            <person name="Brambilla E."/>
            <person name="Klenk H.-P."/>
            <person name="Eisen J.A."/>
        </authorList>
    </citation>
    <scope>NUCLEOTIDE SEQUENCE [LARGE SCALE GENOMIC DNA]</scope>
    <source>
        <strain evidence="4">DSM 18603</strain>
    </source>
</reference>
<dbReference type="OrthoDB" id="1099963at2"/>
<dbReference type="InterPro" id="IPR012373">
    <property type="entry name" value="Ferrdict_sens_TM"/>
</dbReference>
<dbReference type="GO" id="GO:0016989">
    <property type="term" value="F:sigma factor antagonist activity"/>
    <property type="evidence" value="ECO:0007669"/>
    <property type="project" value="TreeGrafter"/>
</dbReference>
<dbReference type="InterPro" id="IPR006860">
    <property type="entry name" value="FecR"/>
</dbReference>
<evidence type="ECO:0000259" key="3">
    <source>
        <dbReference type="Pfam" id="PF16344"/>
    </source>
</evidence>
<evidence type="ECO:0000256" key="1">
    <source>
        <dbReference type="SAM" id="Phobius"/>
    </source>
</evidence>
<evidence type="ECO:0000259" key="2">
    <source>
        <dbReference type="Pfam" id="PF04773"/>
    </source>
</evidence>
<feature type="domain" description="Protein FecR C-terminal" evidence="3">
    <location>
        <begin position="331"/>
        <end position="395"/>
    </location>
</feature>
<keyword evidence="1" id="KW-1133">Transmembrane helix</keyword>
<dbReference type="HOGENOM" id="CLU_050192_1_0_10"/>
<name>H1XZ25_9SPHI</name>
<feature type="domain" description="FecR protein" evidence="2">
    <location>
        <begin position="190"/>
        <end position="285"/>
    </location>
</feature>
<dbReference type="Pfam" id="PF16344">
    <property type="entry name" value="FecR_C"/>
    <property type="match status" value="1"/>
</dbReference>
<dbReference type="RefSeq" id="WP_008504155.1">
    <property type="nucleotide sequence ID" value="NZ_CM001403.1"/>
</dbReference>
<keyword evidence="1" id="KW-0812">Transmembrane</keyword>
<dbReference type="InterPro" id="IPR032508">
    <property type="entry name" value="FecR_C"/>
</dbReference>
<dbReference type="Gene3D" id="2.60.120.1440">
    <property type="match status" value="1"/>
</dbReference>
<dbReference type="EMBL" id="CM001403">
    <property type="protein sequence ID" value="EHQ24610.1"/>
    <property type="molecule type" value="Genomic_DNA"/>
</dbReference>
<dbReference type="STRING" id="714943.Mucpa_0416"/>
<feature type="transmembrane region" description="Helical" evidence="1">
    <location>
        <begin position="92"/>
        <end position="110"/>
    </location>
</feature>
<dbReference type="Proteomes" id="UP000002774">
    <property type="component" value="Chromosome"/>
</dbReference>
<protein>
    <submittedName>
        <fullName evidence="4">Anti-FecI sigma factor, FecR</fullName>
    </submittedName>
</protein>
<evidence type="ECO:0000313" key="4">
    <source>
        <dbReference type="EMBL" id="EHQ24610.1"/>
    </source>
</evidence>
<gene>
    <name evidence="4" type="ORF">Mucpa_0416</name>
</gene>
<dbReference type="eggNOG" id="COG3712">
    <property type="taxonomic scope" value="Bacteria"/>
</dbReference>
<dbReference type="Gene3D" id="3.55.50.30">
    <property type="match status" value="1"/>
</dbReference>
<dbReference type="PANTHER" id="PTHR30273:SF2">
    <property type="entry name" value="PROTEIN FECR"/>
    <property type="match status" value="1"/>
</dbReference>
<organism evidence="4 5">
    <name type="scientific">Mucilaginibacter paludis DSM 18603</name>
    <dbReference type="NCBI Taxonomy" id="714943"/>
    <lineage>
        <taxon>Bacteria</taxon>
        <taxon>Pseudomonadati</taxon>
        <taxon>Bacteroidota</taxon>
        <taxon>Sphingobacteriia</taxon>
        <taxon>Sphingobacteriales</taxon>
        <taxon>Sphingobacteriaceae</taxon>
        <taxon>Mucilaginibacter</taxon>
    </lineage>
</organism>
<evidence type="ECO:0000313" key="5">
    <source>
        <dbReference type="Proteomes" id="UP000002774"/>
    </source>
</evidence>
<dbReference type="AlphaFoldDB" id="H1XZ25"/>